<protein>
    <submittedName>
        <fullName evidence="2">Uncharacterized protein</fullName>
    </submittedName>
</protein>
<sequence length="78" mass="8786">MTSEVELIFSVFLTCTRIVTAIFAGLGIGLVWCELIINDVKIKIFSGATLWTDWGNDDAGANWQTTRVFRYVGVTKRR</sequence>
<keyword evidence="3" id="KW-1185">Reference proteome</keyword>
<evidence type="ECO:0000313" key="3">
    <source>
        <dbReference type="Proteomes" id="UP001165122"/>
    </source>
</evidence>
<keyword evidence="1" id="KW-0812">Transmembrane</keyword>
<evidence type="ECO:0000256" key="1">
    <source>
        <dbReference type="SAM" id="Phobius"/>
    </source>
</evidence>
<organism evidence="2 3">
    <name type="scientific">Triparma laevis f. longispina</name>
    <dbReference type="NCBI Taxonomy" id="1714387"/>
    <lineage>
        <taxon>Eukaryota</taxon>
        <taxon>Sar</taxon>
        <taxon>Stramenopiles</taxon>
        <taxon>Ochrophyta</taxon>
        <taxon>Bolidophyceae</taxon>
        <taxon>Parmales</taxon>
        <taxon>Triparmaceae</taxon>
        <taxon>Triparma</taxon>
    </lineage>
</organism>
<evidence type="ECO:0000313" key="2">
    <source>
        <dbReference type="EMBL" id="GMH71605.1"/>
    </source>
</evidence>
<dbReference type="AlphaFoldDB" id="A0A9W7APL6"/>
<name>A0A9W7APL6_9STRA</name>
<accession>A0A9W7APL6</accession>
<proteinExistence type="predicted"/>
<feature type="transmembrane region" description="Helical" evidence="1">
    <location>
        <begin position="7"/>
        <end position="32"/>
    </location>
</feature>
<reference evidence="3" key="1">
    <citation type="journal article" date="2023" name="Commun. Biol.">
        <title>Genome analysis of Parmales, the sister group of diatoms, reveals the evolutionary specialization of diatoms from phago-mixotrophs to photoautotrophs.</title>
        <authorList>
            <person name="Ban H."/>
            <person name="Sato S."/>
            <person name="Yoshikawa S."/>
            <person name="Yamada K."/>
            <person name="Nakamura Y."/>
            <person name="Ichinomiya M."/>
            <person name="Sato N."/>
            <person name="Blanc-Mathieu R."/>
            <person name="Endo H."/>
            <person name="Kuwata A."/>
            <person name="Ogata H."/>
        </authorList>
    </citation>
    <scope>NUCLEOTIDE SEQUENCE [LARGE SCALE GENOMIC DNA]</scope>
    <source>
        <strain evidence="3">NIES 3700</strain>
    </source>
</reference>
<comment type="caution">
    <text evidence="2">The sequence shown here is derived from an EMBL/GenBank/DDBJ whole genome shotgun (WGS) entry which is preliminary data.</text>
</comment>
<keyword evidence="1" id="KW-1133">Transmembrane helix</keyword>
<keyword evidence="1" id="KW-0472">Membrane</keyword>
<dbReference type="EMBL" id="BRXW01000642">
    <property type="protein sequence ID" value="GMH71605.1"/>
    <property type="molecule type" value="Genomic_DNA"/>
</dbReference>
<gene>
    <name evidence="2" type="ORF">TrLO_g15401</name>
</gene>
<dbReference type="Proteomes" id="UP001165122">
    <property type="component" value="Unassembled WGS sequence"/>
</dbReference>